<proteinExistence type="predicted"/>
<name>A0A6G0P8N9_9STRA</name>
<sequence>MSREQRNKRLMCTQKGADPAQLVPAGYDPYQRTYICSRGWKKRKSRSEGSRPRQHIRHTNCPFRFVVQWNLSRKELEVKHGRSRMHSNHVINIHLEHVLVVLQQIMR</sequence>
<protein>
    <submittedName>
        <fullName evidence="1">Uncharacterized protein</fullName>
    </submittedName>
</protein>
<gene>
    <name evidence="1" type="ORF">PF004_g7797</name>
</gene>
<dbReference type="AlphaFoldDB" id="A0A6G0P8N9"/>
<reference evidence="1 2" key="1">
    <citation type="submission" date="2018-09" db="EMBL/GenBank/DDBJ databases">
        <title>Genomic investigation of the strawberry pathogen Phytophthora fragariae indicates pathogenicity is determined by transcriptional variation in three key races.</title>
        <authorList>
            <person name="Adams T.M."/>
            <person name="Armitage A.D."/>
            <person name="Sobczyk M.K."/>
            <person name="Bates H.J."/>
            <person name="Dunwell J.M."/>
            <person name="Nellist C.F."/>
            <person name="Harrison R.J."/>
        </authorList>
    </citation>
    <scope>NUCLEOTIDE SEQUENCE [LARGE SCALE GENOMIC DNA]</scope>
    <source>
        <strain evidence="1 2">BC-23</strain>
    </source>
</reference>
<dbReference type="Proteomes" id="UP000476176">
    <property type="component" value="Unassembled WGS sequence"/>
</dbReference>
<organism evidence="1 2">
    <name type="scientific">Phytophthora fragariae</name>
    <dbReference type="NCBI Taxonomy" id="53985"/>
    <lineage>
        <taxon>Eukaryota</taxon>
        <taxon>Sar</taxon>
        <taxon>Stramenopiles</taxon>
        <taxon>Oomycota</taxon>
        <taxon>Peronosporomycetes</taxon>
        <taxon>Peronosporales</taxon>
        <taxon>Peronosporaceae</taxon>
        <taxon>Phytophthora</taxon>
    </lineage>
</organism>
<comment type="caution">
    <text evidence="1">The sequence shown here is derived from an EMBL/GenBank/DDBJ whole genome shotgun (WGS) entry which is preliminary data.</text>
</comment>
<evidence type="ECO:0000313" key="1">
    <source>
        <dbReference type="EMBL" id="KAE9239785.1"/>
    </source>
</evidence>
<accession>A0A6G0P8N9</accession>
<evidence type="ECO:0000313" key="2">
    <source>
        <dbReference type="Proteomes" id="UP000476176"/>
    </source>
</evidence>
<dbReference type="EMBL" id="QXGC01000347">
    <property type="protein sequence ID" value="KAE9239785.1"/>
    <property type="molecule type" value="Genomic_DNA"/>
</dbReference>